<evidence type="ECO:0000313" key="1">
    <source>
        <dbReference type="EMBL" id="RHW24044.1"/>
    </source>
</evidence>
<organism evidence="1 2">
    <name type="scientific">Nocardioides immobilis</name>
    <dbReference type="NCBI Taxonomy" id="2049295"/>
    <lineage>
        <taxon>Bacteria</taxon>
        <taxon>Bacillati</taxon>
        <taxon>Actinomycetota</taxon>
        <taxon>Actinomycetes</taxon>
        <taxon>Propionibacteriales</taxon>
        <taxon>Nocardioidaceae</taxon>
        <taxon>Nocardioides</taxon>
    </lineage>
</organism>
<proteinExistence type="predicted"/>
<keyword evidence="2" id="KW-1185">Reference proteome</keyword>
<gene>
    <name evidence="1" type="ORF">D0Z08_26195</name>
</gene>
<sequence>MVSNQQYGDITLDEIPGLSLALARPSEPIELTVVLLDGASFSIDLVIPDITSALCLKALGWSNRYAAKDAVDGWRLLRAHRQRIPDSIAWRQSGVQGDAAAILRSDFARAAGLGVRAASTDRADQAETRALTLTLMRE</sequence>
<comment type="caution">
    <text evidence="1">The sequence shown here is derived from an EMBL/GenBank/DDBJ whole genome shotgun (WGS) entry which is preliminary data.</text>
</comment>
<dbReference type="EMBL" id="QXGH01000036">
    <property type="protein sequence ID" value="RHW24044.1"/>
    <property type="molecule type" value="Genomic_DNA"/>
</dbReference>
<protein>
    <submittedName>
        <fullName evidence="1">Uncharacterized protein</fullName>
    </submittedName>
</protein>
<name>A0A417XU68_9ACTN</name>
<dbReference type="Proteomes" id="UP000283644">
    <property type="component" value="Unassembled WGS sequence"/>
</dbReference>
<reference evidence="1 2" key="1">
    <citation type="submission" date="2018-09" db="EMBL/GenBank/DDBJ databases">
        <title>Genome sequencing of Nocardioides immobilis CCTCC AB 2017083 for comparison to Nocardioides silvaticus.</title>
        <authorList>
            <person name="Li C."/>
            <person name="Wang G."/>
        </authorList>
    </citation>
    <scope>NUCLEOTIDE SEQUENCE [LARGE SCALE GENOMIC DNA]</scope>
    <source>
        <strain evidence="1 2">CCTCC AB 2017083</strain>
    </source>
</reference>
<evidence type="ECO:0000313" key="2">
    <source>
        <dbReference type="Proteomes" id="UP000283644"/>
    </source>
</evidence>
<accession>A0A417XU68</accession>
<dbReference type="AlphaFoldDB" id="A0A417XU68"/>